<dbReference type="AlphaFoldDB" id="A0A857JC96"/>
<keyword evidence="5 8" id="KW-0812">Transmembrane</keyword>
<feature type="transmembrane region" description="Helical" evidence="8">
    <location>
        <begin position="303"/>
        <end position="322"/>
    </location>
</feature>
<dbReference type="PANTHER" id="PTHR21716">
    <property type="entry name" value="TRANSMEMBRANE PROTEIN"/>
    <property type="match status" value="1"/>
</dbReference>
<evidence type="ECO:0000256" key="8">
    <source>
        <dbReference type="SAM" id="Phobius"/>
    </source>
</evidence>
<feature type="transmembrane region" description="Helical" evidence="8">
    <location>
        <begin position="108"/>
        <end position="128"/>
    </location>
</feature>
<evidence type="ECO:0000256" key="5">
    <source>
        <dbReference type="ARBA" id="ARBA00022692"/>
    </source>
</evidence>
<dbReference type="PANTHER" id="PTHR21716:SF53">
    <property type="entry name" value="PERMEASE PERM-RELATED"/>
    <property type="match status" value="1"/>
</dbReference>
<proteinExistence type="inferred from homology"/>
<feature type="transmembrane region" description="Helical" evidence="8">
    <location>
        <begin position="361"/>
        <end position="382"/>
    </location>
</feature>
<dbReference type="EMBL" id="CP047650">
    <property type="protein sequence ID" value="QHJ00802.1"/>
    <property type="molecule type" value="Genomic_DNA"/>
</dbReference>
<name>A0A857JC96_9BURK</name>
<feature type="transmembrane region" description="Helical" evidence="8">
    <location>
        <begin position="200"/>
        <end position="228"/>
    </location>
</feature>
<dbReference type="Proteomes" id="UP000464787">
    <property type="component" value="Chromosome"/>
</dbReference>
<protein>
    <submittedName>
        <fullName evidence="9">AI-2E family transporter</fullName>
    </submittedName>
</protein>
<reference evidence="9 10" key="1">
    <citation type="submission" date="2020-01" db="EMBL/GenBank/DDBJ databases">
        <title>Genome sequencing of strain KACC 21265.</title>
        <authorList>
            <person name="Heo J."/>
            <person name="Kim S.-J."/>
            <person name="Kim J.-S."/>
            <person name="Hong S.-B."/>
            <person name="Kwon S.-W."/>
        </authorList>
    </citation>
    <scope>NUCLEOTIDE SEQUENCE [LARGE SCALE GENOMIC DNA]</scope>
    <source>
        <strain evidence="9 10">KACC 21265</strain>
    </source>
</reference>
<dbReference type="RefSeq" id="WP_160554611.1">
    <property type="nucleotide sequence ID" value="NZ_CP047650.1"/>
</dbReference>
<dbReference type="GO" id="GO:0005886">
    <property type="term" value="C:plasma membrane"/>
    <property type="evidence" value="ECO:0007669"/>
    <property type="project" value="UniProtKB-SubCell"/>
</dbReference>
<evidence type="ECO:0000256" key="3">
    <source>
        <dbReference type="ARBA" id="ARBA00022448"/>
    </source>
</evidence>
<dbReference type="KEGG" id="xyk:GT347_24140"/>
<keyword evidence="6 8" id="KW-1133">Transmembrane helix</keyword>
<comment type="similarity">
    <text evidence="2">Belongs to the autoinducer-2 exporter (AI-2E) (TC 2.A.86) family.</text>
</comment>
<sequence>MPEPVVQVVDRLPREDLPPGATPIPGAEDFAVRLPPPADGDPDQPRILLQTPINVRSLSLVIVAGLASLWALHWAAAVLIPLVLALLVTYALSPIVETLARAGVSRALSAAVLLLSIVGALAGTMYWLSDDAAALIDSLPVAARKLRDSMADSGGGPSTLDTVQQAAAQLEQATQARPALPIRGVTRVIVERQPFNVRDYLWSGTVGLATLVGQMTVVLFLTFFALCAGDSFRRKLVKITGPSLTRKKITVEVLDEITGQIQRYLMVQLLMSLLVGVATWLSYWALGLEYAPVWGIAAGVLNLVPYVGSTIVTGGSALVAFLQFGTPNMALTVGGVSVLIHIVVGQLLTPWLTSRASSMNPVVVFASVLVWGWLWGAWGLLLGIPMMMVMKSICDRVEDLKPVGELMSA</sequence>
<evidence type="ECO:0000256" key="4">
    <source>
        <dbReference type="ARBA" id="ARBA00022475"/>
    </source>
</evidence>
<keyword evidence="7 8" id="KW-0472">Membrane</keyword>
<feature type="transmembrane region" description="Helical" evidence="8">
    <location>
        <begin position="329"/>
        <end position="349"/>
    </location>
</feature>
<evidence type="ECO:0000256" key="2">
    <source>
        <dbReference type="ARBA" id="ARBA00009773"/>
    </source>
</evidence>
<comment type="subcellular location">
    <subcellularLocation>
        <location evidence="1">Cell membrane</location>
        <topology evidence="1">Multi-pass membrane protein</topology>
    </subcellularLocation>
</comment>
<keyword evidence="4" id="KW-1003">Cell membrane</keyword>
<accession>A0A857JC96</accession>
<gene>
    <name evidence="9" type="ORF">GT347_24140</name>
</gene>
<keyword evidence="10" id="KW-1185">Reference proteome</keyword>
<keyword evidence="3" id="KW-0813">Transport</keyword>
<evidence type="ECO:0000313" key="10">
    <source>
        <dbReference type="Proteomes" id="UP000464787"/>
    </source>
</evidence>
<feature type="transmembrane region" description="Helical" evidence="8">
    <location>
        <begin position="78"/>
        <end position="96"/>
    </location>
</feature>
<organism evidence="9 10">
    <name type="scientific">Xylophilus rhododendri</name>
    <dbReference type="NCBI Taxonomy" id="2697032"/>
    <lineage>
        <taxon>Bacteria</taxon>
        <taxon>Pseudomonadati</taxon>
        <taxon>Pseudomonadota</taxon>
        <taxon>Betaproteobacteria</taxon>
        <taxon>Burkholderiales</taxon>
        <taxon>Xylophilus</taxon>
    </lineage>
</organism>
<evidence type="ECO:0000313" key="9">
    <source>
        <dbReference type="EMBL" id="QHJ00802.1"/>
    </source>
</evidence>
<evidence type="ECO:0000256" key="7">
    <source>
        <dbReference type="ARBA" id="ARBA00023136"/>
    </source>
</evidence>
<evidence type="ECO:0000256" key="6">
    <source>
        <dbReference type="ARBA" id="ARBA00022989"/>
    </source>
</evidence>
<feature type="transmembrane region" description="Helical" evidence="8">
    <location>
        <begin position="264"/>
        <end position="283"/>
    </location>
</feature>
<dbReference type="Pfam" id="PF01594">
    <property type="entry name" value="AI-2E_transport"/>
    <property type="match status" value="1"/>
</dbReference>
<dbReference type="InterPro" id="IPR002549">
    <property type="entry name" value="AI-2E-like"/>
</dbReference>
<evidence type="ECO:0000256" key="1">
    <source>
        <dbReference type="ARBA" id="ARBA00004651"/>
    </source>
</evidence>